<evidence type="ECO:0000259" key="2">
    <source>
        <dbReference type="Pfam" id="PF16653"/>
    </source>
</evidence>
<dbReference type="Pfam" id="PF16653">
    <property type="entry name" value="Sacchrp_dh_C"/>
    <property type="match status" value="1"/>
</dbReference>
<organism evidence="3 4">
    <name type="scientific">candidate division WOR-1 bacterium DG_54_3</name>
    <dbReference type="NCBI Taxonomy" id="1703775"/>
    <lineage>
        <taxon>Bacteria</taxon>
        <taxon>Bacillati</taxon>
        <taxon>Saganbacteria</taxon>
    </lineage>
</organism>
<evidence type="ECO:0000259" key="1">
    <source>
        <dbReference type="Pfam" id="PF03435"/>
    </source>
</evidence>
<dbReference type="Pfam" id="PF03435">
    <property type="entry name" value="Sacchrp_dh_NADP"/>
    <property type="match status" value="1"/>
</dbReference>
<feature type="domain" description="Saccharopine dehydrogenase NADP binding" evidence="1">
    <location>
        <begin position="13"/>
        <end position="156"/>
    </location>
</feature>
<dbReference type="Gene3D" id="3.30.360.30">
    <property type="entry name" value="homospermidine synthase like"/>
    <property type="match status" value="1"/>
</dbReference>
<evidence type="ECO:0000313" key="4">
    <source>
        <dbReference type="Proteomes" id="UP000051861"/>
    </source>
</evidence>
<dbReference type="EMBL" id="LIZX01000088">
    <property type="protein sequence ID" value="KPJ66181.1"/>
    <property type="molecule type" value="Genomic_DNA"/>
</dbReference>
<accession>A0A0S7XUN1</accession>
<feature type="domain" description="Saccharopine dehydrogenase-like C-terminal" evidence="2">
    <location>
        <begin position="160"/>
        <end position="438"/>
    </location>
</feature>
<gene>
    <name evidence="3" type="ORF">AMJ44_08765</name>
</gene>
<name>A0A0S7XUN1_UNCSA</name>
<dbReference type="Gene3D" id="3.40.50.720">
    <property type="entry name" value="NAD(P)-binding Rossmann-like Domain"/>
    <property type="match status" value="1"/>
</dbReference>
<dbReference type="InterPro" id="IPR032095">
    <property type="entry name" value="Sacchrp_dh-like_C"/>
</dbReference>
<dbReference type="InterPro" id="IPR023181">
    <property type="entry name" value="Homospermid_syn-like_C"/>
</dbReference>
<comment type="caution">
    <text evidence="3">The sequence shown here is derived from an EMBL/GenBank/DDBJ whole genome shotgun (WGS) entry which is preliminary data.</text>
</comment>
<protein>
    <submittedName>
        <fullName evidence="3">Homospermidine synthase</fullName>
    </submittedName>
</protein>
<dbReference type="InterPro" id="IPR005097">
    <property type="entry name" value="Sacchrp_dh_NADP-bd"/>
</dbReference>
<evidence type="ECO:0000313" key="3">
    <source>
        <dbReference type="EMBL" id="KPJ66181.1"/>
    </source>
</evidence>
<reference evidence="3 4" key="1">
    <citation type="journal article" date="2015" name="Microbiome">
        <title>Genomic resolution of linkages in carbon, nitrogen, and sulfur cycling among widespread estuary sediment bacteria.</title>
        <authorList>
            <person name="Baker B.J."/>
            <person name="Lazar C.S."/>
            <person name="Teske A.P."/>
            <person name="Dick G.J."/>
        </authorList>
    </citation>
    <scope>NUCLEOTIDE SEQUENCE [LARGE SCALE GENOMIC DNA]</scope>
    <source>
        <strain evidence="3">DG_54_3</strain>
    </source>
</reference>
<dbReference type="Proteomes" id="UP000051861">
    <property type="component" value="Unassembled WGS sequence"/>
</dbReference>
<dbReference type="AlphaFoldDB" id="A0A0S7XUN1"/>
<proteinExistence type="predicted"/>
<sequence length="507" mass="58285">MPKKKHVKFDGKILIIGCGSVSQCAIPLVLRHIDVPPQNVTIMDFVDNRHRVKDSLDKGAKYVMDKITQENYAVLLKEYVGPGDLIIDLAWNIDCNAMLQWCRDNEVLYCNTSVEEWDPYKDEERNDPTRYTLYTRHMELRKMIERWGDNNGATAICDHGANPGLVSHFTKQALIDIAKKIIEEKPKDPRRKELEIYLQEKNFAKLAQLTGVKVIHISERDTQITDQPKEVNEFVNTWSIEGFFEEGVAPAELGWGTHEKYVPKGTHFHKVGPRNQVCLNSVGMKTWVRSWVPCGEITGMVIRHGEAFSISDRLTVWEDGKAVYRPTVHYAYCPSNAAINSLHELEMRQFQLQEKLRIMSDEIVDGRDELGVLLMGHDFKSWWCGSLLDIHSARKLVAHQQATTMQVAVSVVAAAIWMIKNPKRGFLLPDDVDHEEILRISMPYISPFVSQAVDWTPLKHLNTKFTKFDLDRPDEEDVWQFTTFLVDHKERRRAEKVPAALHSAEAR</sequence>